<name>A0A438J1W1_VITVI</name>
<keyword evidence="1" id="KW-0808">Transferase</keyword>
<sequence length="477" mass="53729">MAKNRKRRKRRVPEILWRLFRHRARTLADTIVSLIPPLPHCGCNGRRCLGCIGGDADSYLLRPQDPCDYRKLLSECFVVVSYNAPPLSTIYLDRRWSQLQFAQQPNGGLMFYEFLYSFELPDTTEDEYIFAGPQSVILAKRMGLNHLKLYFRGKFMLPIVRKTIEMIMCEQPGSSNVLCVSITDIMQAYQFVFGLPVSNVQTSSVCDSKGFPLHQMELAYHLCQQYDGIHQVIFCNLQYGVLKGRRFISNMPICNNLSSIVELLTSSAWGLLLERVGDDIMVYLLKHTSIFLPLPHKMHCQVAGPPISDLCIGLSKHISDSKHQKPSLTDLGPQKKMERNDGAVNSTSEEQQLTSSFNRGGPVSFVSCVGCNGGNCLRKFSEPWGKKCVCTSSCEETMQTTSLGIANRKGAPLGECQQITSQISVQHRKRLRPSNYQQARKCSQLKFQGNDILGPYTTIPSKKKAYMEGFNKALVPT</sequence>
<evidence type="ECO:0000256" key="1">
    <source>
        <dbReference type="RuleBase" id="RU365061"/>
    </source>
</evidence>
<comment type="function">
    <text evidence="1">Telomerase is a ribonucleoprotein enzyme essential for the replication of chromosome termini in most eukaryotes. It elongates telomeres. It is a reverse transcriptase that adds simple sequence repeats to chromosome ends by copying a template sequence within the RNA component of the enzyme.</text>
</comment>
<comment type="caution">
    <text evidence="3">The sequence shown here is derived from an EMBL/GenBank/DDBJ whole genome shotgun (WGS) entry which is preliminary data.</text>
</comment>
<keyword evidence="1 3" id="KW-0695">RNA-directed DNA polymerase</keyword>
<comment type="subcellular location">
    <subcellularLocation>
        <location evidence="1">Nucleus</location>
    </subcellularLocation>
    <subcellularLocation>
        <location evidence="1">Chromosome</location>
        <location evidence="1">Telomere</location>
    </subcellularLocation>
</comment>
<feature type="compositionally biased region" description="Polar residues" evidence="2">
    <location>
        <begin position="343"/>
        <end position="356"/>
    </location>
</feature>
<reference evidence="3 4" key="1">
    <citation type="journal article" date="2018" name="PLoS Genet.">
        <title>Population sequencing reveals clonal diversity and ancestral inbreeding in the grapevine cultivar Chardonnay.</title>
        <authorList>
            <person name="Roach M.J."/>
            <person name="Johnson D.L."/>
            <person name="Bohlmann J."/>
            <person name="van Vuuren H.J."/>
            <person name="Jones S.J."/>
            <person name="Pretorius I.S."/>
            <person name="Schmidt S.A."/>
            <person name="Borneman A.R."/>
        </authorList>
    </citation>
    <scope>NUCLEOTIDE SEQUENCE [LARGE SCALE GENOMIC DNA]</scope>
    <source>
        <strain evidence="4">cv. Chardonnay</strain>
        <tissue evidence="3">Leaf</tissue>
    </source>
</reference>
<dbReference type="GO" id="GO:0005634">
    <property type="term" value="C:nucleus"/>
    <property type="evidence" value="ECO:0007669"/>
    <property type="project" value="UniProtKB-SubCell"/>
</dbReference>
<gene>
    <name evidence="3" type="primary">TERT_1</name>
    <name evidence="3" type="ORF">CK203_023236</name>
</gene>
<feature type="region of interest" description="Disordered" evidence="2">
    <location>
        <begin position="320"/>
        <end position="356"/>
    </location>
</feature>
<evidence type="ECO:0000313" key="3">
    <source>
        <dbReference type="EMBL" id="RVX02947.1"/>
    </source>
</evidence>
<dbReference type="GO" id="GO:0003677">
    <property type="term" value="F:DNA binding"/>
    <property type="evidence" value="ECO:0007669"/>
    <property type="project" value="InterPro"/>
</dbReference>
<keyword evidence="1" id="KW-0158">Chromosome</keyword>
<dbReference type="Proteomes" id="UP000288805">
    <property type="component" value="Unassembled WGS sequence"/>
</dbReference>
<dbReference type="GO" id="GO:0000781">
    <property type="term" value="C:chromosome, telomeric region"/>
    <property type="evidence" value="ECO:0007669"/>
    <property type="project" value="UniProtKB-SubCell"/>
</dbReference>
<dbReference type="GO" id="GO:0046872">
    <property type="term" value="F:metal ion binding"/>
    <property type="evidence" value="ECO:0007669"/>
    <property type="project" value="UniProtKB-KW"/>
</dbReference>
<dbReference type="EMBL" id="QGNW01000068">
    <property type="protein sequence ID" value="RVX02947.1"/>
    <property type="molecule type" value="Genomic_DNA"/>
</dbReference>
<accession>A0A438J1W1</accession>
<keyword evidence="1" id="KW-0779">Telomere</keyword>
<organism evidence="3 4">
    <name type="scientific">Vitis vinifera</name>
    <name type="common">Grape</name>
    <dbReference type="NCBI Taxonomy" id="29760"/>
    <lineage>
        <taxon>Eukaryota</taxon>
        <taxon>Viridiplantae</taxon>
        <taxon>Streptophyta</taxon>
        <taxon>Embryophyta</taxon>
        <taxon>Tracheophyta</taxon>
        <taxon>Spermatophyta</taxon>
        <taxon>Magnoliopsida</taxon>
        <taxon>eudicotyledons</taxon>
        <taxon>Gunneridae</taxon>
        <taxon>Pentapetalae</taxon>
        <taxon>rosids</taxon>
        <taxon>Vitales</taxon>
        <taxon>Vitaceae</taxon>
        <taxon>Viteae</taxon>
        <taxon>Vitis</taxon>
    </lineage>
</organism>
<dbReference type="GO" id="GO:0003720">
    <property type="term" value="F:telomerase activity"/>
    <property type="evidence" value="ECO:0007669"/>
    <property type="project" value="InterPro"/>
</dbReference>
<keyword evidence="1" id="KW-0548">Nucleotidyltransferase</keyword>
<keyword evidence="1" id="KW-0539">Nucleus</keyword>
<comment type="similarity">
    <text evidence="1">Belongs to the reverse transcriptase family. Telomerase subfamily.</text>
</comment>
<dbReference type="AlphaFoldDB" id="A0A438J1W1"/>
<dbReference type="InterPro" id="IPR003545">
    <property type="entry name" value="Telomerase_RT"/>
</dbReference>
<dbReference type="GO" id="GO:0000723">
    <property type="term" value="P:telomere maintenance"/>
    <property type="evidence" value="ECO:0007669"/>
    <property type="project" value="InterPro"/>
</dbReference>
<dbReference type="EC" id="2.7.7.49" evidence="1"/>
<proteinExistence type="inferred from homology"/>
<evidence type="ECO:0000313" key="4">
    <source>
        <dbReference type="Proteomes" id="UP000288805"/>
    </source>
</evidence>
<evidence type="ECO:0000256" key="2">
    <source>
        <dbReference type="SAM" id="MobiDB-lite"/>
    </source>
</evidence>
<comment type="catalytic activity">
    <reaction evidence="1">
        <text>DNA(n) + a 2'-deoxyribonucleoside 5'-triphosphate = DNA(n+1) + diphosphate</text>
        <dbReference type="Rhea" id="RHEA:22508"/>
        <dbReference type="Rhea" id="RHEA-COMP:17339"/>
        <dbReference type="Rhea" id="RHEA-COMP:17340"/>
        <dbReference type="ChEBI" id="CHEBI:33019"/>
        <dbReference type="ChEBI" id="CHEBI:61560"/>
        <dbReference type="ChEBI" id="CHEBI:173112"/>
        <dbReference type="EC" id="2.7.7.49"/>
    </reaction>
</comment>
<dbReference type="PANTHER" id="PTHR12066">
    <property type="entry name" value="TELOMERASE REVERSE TRANSCRIPTASE"/>
    <property type="match status" value="1"/>
</dbReference>
<dbReference type="PANTHER" id="PTHR12066:SF0">
    <property type="entry name" value="TELOMERASE REVERSE TRANSCRIPTASE"/>
    <property type="match status" value="1"/>
</dbReference>
<protein>
    <recommendedName>
        <fullName evidence="1">Telomerase reverse transcriptase</fullName>
        <ecNumber evidence="1">2.7.7.49</ecNumber>
    </recommendedName>
    <alternativeName>
        <fullName evidence="1">Telomerase catalytic subunit</fullName>
    </alternativeName>
</protein>
<keyword evidence="1" id="KW-0479">Metal-binding</keyword>
<keyword evidence="1" id="KW-0460">Magnesium</keyword>